<accession>N4W4U0</accession>
<name>N4W4U0_COLOR</name>
<dbReference type="EMBL" id="AMCV02000001">
    <property type="protein sequence ID" value="TDZ26023.1"/>
    <property type="molecule type" value="Genomic_DNA"/>
</dbReference>
<feature type="region of interest" description="Disordered" evidence="1">
    <location>
        <begin position="61"/>
        <end position="107"/>
    </location>
</feature>
<dbReference type="AlphaFoldDB" id="N4W4U0"/>
<feature type="chain" id="PRO_5043377203" evidence="2">
    <location>
        <begin position="25"/>
        <end position="158"/>
    </location>
</feature>
<evidence type="ECO:0000256" key="2">
    <source>
        <dbReference type="SAM" id="SignalP"/>
    </source>
</evidence>
<dbReference type="STRING" id="1213857.N4W4U0"/>
<proteinExistence type="predicted"/>
<dbReference type="Proteomes" id="UP000014480">
    <property type="component" value="Unassembled WGS sequence"/>
</dbReference>
<evidence type="ECO:0000313" key="3">
    <source>
        <dbReference type="EMBL" id="TDZ26023.1"/>
    </source>
</evidence>
<evidence type="ECO:0000256" key="1">
    <source>
        <dbReference type="SAM" id="MobiDB-lite"/>
    </source>
</evidence>
<feature type="signal peptide" evidence="2">
    <location>
        <begin position="1"/>
        <end position="24"/>
    </location>
</feature>
<keyword evidence="4" id="KW-1185">Reference proteome</keyword>
<dbReference type="OrthoDB" id="3924764at2759"/>
<reference evidence="4" key="1">
    <citation type="journal article" date="2013" name="New Phytol.">
        <title>Comparative genomic and transcriptomic analyses reveal the hemibiotrophic stage shift of Colletotrichum fungi.</title>
        <authorList>
            <person name="Gan P."/>
            <person name="Ikeda K."/>
            <person name="Irieda H."/>
            <person name="Narusaka M."/>
            <person name="O'Connell R.J."/>
            <person name="Narusaka Y."/>
            <person name="Takano Y."/>
            <person name="Kubo Y."/>
            <person name="Shirasu K."/>
        </authorList>
    </citation>
    <scope>NUCLEOTIDE SEQUENCE [LARGE SCALE GENOMIC DNA]</scope>
    <source>
        <strain evidence="4">104-T / ATCC 96160 / CBS 514.97 / LARS 414 / MAFF 240422</strain>
    </source>
</reference>
<reference evidence="4" key="2">
    <citation type="journal article" date="2019" name="Mol. Plant Microbe Interact.">
        <title>Genome sequence resources for four phytopathogenic fungi from the Colletotrichum orbiculare species complex.</title>
        <authorList>
            <person name="Gan P."/>
            <person name="Tsushima A."/>
            <person name="Narusaka M."/>
            <person name="Narusaka Y."/>
            <person name="Takano Y."/>
            <person name="Kubo Y."/>
            <person name="Shirasu K."/>
        </authorList>
    </citation>
    <scope>GENOME REANNOTATION</scope>
    <source>
        <strain evidence="4">104-T / ATCC 96160 / CBS 514.97 / LARS 414 / MAFF 240422</strain>
    </source>
</reference>
<evidence type="ECO:0000313" key="4">
    <source>
        <dbReference type="Proteomes" id="UP000014480"/>
    </source>
</evidence>
<protein>
    <submittedName>
        <fullName evidence="3">Uncharacterized protein</fullName>
    </submittedName>
</protein>
<gene>
    <name evidence="3" type="ORF">Cob_v000987</name>
</gene>
<comment type="caution">
    <text evidence="3">The sequence shown here is derived from an EMBL/GenBank/DDBJ whole genome shotgun (WGS) entry which is preliminary data.</text>
</comment>
<dbReference type="eggNOG" id="ENOG502SN2C">
    <property type="taxonomic scope" value="Eukaryota"/>
</dbReference>
<sequence>MLAKQFLAILSVAGLIAAAPQAQGRPGGKPAPCPMTMCIDGINPDCGIPWGGCYDICKPKSKPTMPPCPKPTKSLVSITKRPSPRPTAPPSSSRSLTPVKPTPPANCSSRTVCVDYVNSCGQWYGGCHSDCRPWPSYTEPPCPTLPDLTYSLPVVPTA</sequence>
<organism evidence="3 4">
    <name type="scientific">Colletotrichum orbiculare (strain 104-T / ATCC 96160 / CBS 514.97 / LARS 414 / MAFF 240422)</name>
    <name type="common">Cucumber anthracnose fungus</name>
    <name type="synonym">Colletotrichum lagenarium</name>
    <dbReference type="NCBI Taxonomy" id="1213857"/>
    <lineage>
        <taxon>Eukaryota</taxon>
        <taxon>Fungi</taxon>
        <taxon>Dikarya</taxon>
        <taxon>Ascomycota</taxon>
        <taxon>Pezizomycotina</taxon>
        <taxon>Sordariomycetes</taxon>
        <taxon>Hypocreomycetidae</taxon>
        <taxon>Glomerellales</taxon>
        <taxon>Glomerellaceae</taxon>
        <taxon>Colletotrichum</taxon>
        <taxon>Colletotrichum orbiculare species complex</taxon>
    </lineage>
</organism>
<keyword evidence="2" id="KW-0732">Signal</keyword>
<dbReference type="HOGENOM" id="CLU_141128_0_0_1"/>